<protein>
    <submittedName>
        <fullName evidence="2">Uncharacterized protein</fullName>
    </submittedName>
</protein>
<feature type="compositionally biased region" description="Basic and acidic residues" evidence="1">
    <location>
        <begin position="73"/>
        <end position="88"/>
    </location>
</feature>
<comment type="caution">
    <text evidence="2">The sequence shown here is derived from an EMBL/GenBank/DDBJ whole genome shotgun (WGS) entry which is preliminary data.</text>
</comment>
<evidence type="ECO:0000313" key="3">
    <source>
        <dbReference type="Proteomes" id="UP000828390"/>
    </source>
</evidence>
<keyword evidence="3" id="KW-1185">Reference proteome</keyword>
<evidence type="ECO:0000256" key="1">
    <source>
        <dbReference type="SAM" id="MobiDB-lite"/>
    </source>
</evidence>
<organism evidence="2 3">
    <name type="scientific">Dreissena polymorpha</name>
    <name type="common">Zebra mussel</name>
    <name type="synonym">Mytilus polymorpha</name>
    <dbReference type="NCBI Taxonomy" id="45954"/>
    <lineage>
        <taxon>Eukaryota</taxon>
        <taxon>Metazoa</taxon>
        <taxon>Spiralia</taxon>
        <taxon>Lophotrochozoa</taxon>
        <taxon>Mollusca</taxon>
        <taxon>Bivalvia</taxon>
        <taxon>Autobranchia</taxon>
        <taxon>Heteroconchia</taxon>
        <taxon>Euheterodonta</taxon>
        <taxon>Imparidentia</taxon>
        <taxon>Neoheterodontei</taxon>
        <taxon>Myida</taxon>
        <taxon>Dreissenoidea</taxon>
        <taxon>Dreissenidae</taxon>
        <taxon>Dreissena</taxon>
    </lineage>
</organism>
<evidence type="ECO:0000313" key="2">
    <source>
        <dbReference type="EMBL" id="KAH3852033.1"/>
    </source>
</evidence>
<name>A0A9D4L6A5_DREPO</name>
<reference evidence="2" key="2">
    <citation type="submission" date="2020-11" db="EMBL/GenBank/DDBJ databases">
        <authorList>
            <person name="McCartney M.A."/>
            <person name="Auch B."/>
            <person name="Kono T."/>
            <person name="Mallez S."/>
            <person name="Becker A."/>
            <person name="Gohl D.M."/>
            <person name="Silverstein K.A.T."/>
            <person name="Koren S."/>
            <person name="Bechman K.B."/>
            <person name="Herman A."/>
            <person name="Abrahante J.E."/>
            <person name="Garbe J."/>
        </authorList>
    </citation>
    <scope>NUCLEOTIDE SEQUENCE</scope>
    <source>
        <strain evidence="2">Duluth1</strain>
        <tissue evidence="2">Whole animal</tissue>
    </source>
</reference>
<proteinExistence type="predicted"/>
<reference evidence="2" key="1">
    <citation type="journal article" date="2019" name="bioRxiv">
        <title>The Genome of the Zebra Mussel, Dreissena polymorpha: A Resource for Invasive Species Research.</title>
        <authorList>
            <person name="McCartney M.A."/>
            <person name="Auch B."/>
            <person name="Kono T."/>
            <person name="Mallez S."/>
            <person name="Zhang Y."/>
            <person name="Obille A."/>
            <person name="Becker A."/>
            <person name="Abrahante J.E."/>
            <person name="Garbe J."/>
            <person name="Badalamenti J.P."/>
            <person name="Herman A."/>
            <person name="Mangelson H."/>
            <person name="Liachko I."/>
            <person name="Sullivan S."/>
            <person name="Sone E.D."/>
            <person name="Koren S."/>
            <person name="Silverstein K.A.T."/>
            <person name="Beckman K.B."/>
            <person name="Gohl D.M."/>
        </authorList>
    </citation>
    <scope>NUCLEOTIDE SEQUENCE</scope>
    <source>
        <strain evidence="2">Duluth1</strain>
        <tissue evidence="2">Whole animal</tissue>
    </source>
</reference>
<dbReference type="EMBL" id="JAIWYP010000003">
    <property type="protein sequence ID" value="KAH3852033.1"/>
    <property type="molecule type" value="Genomic_DNA"/>
</dbReference>
<feature type="region of interest" description="Disordered" evidence="1">
    <location>
        <begin position="73"/>
        <end position="107"/>
    </location>
</feature>
<accession>A0A9D4L6A5</accession>
<sequence length="107" mass="12332">MLPADHILRRITTICGFGRAIIRTNVDTKFHEDSTLNATSIENYLTNWCHVSIIKANVLTSYEHFRNLNAKCDGKTDRRTDRRTDGQSDHYIPPFLRKGGIKSLRSR</sequence>
<dbReference type="Proteomes" id="UP000828390">
    <property type="component" value="Unassembled WGS sequence"/>
</dbReference>
<gene>
    <name evidence="2" type="ORF">DPMN_094526</name>
</gene>
<dbReference type="AlphaFoldDB" id="A0A9D4L6A5"/>